<evidence type="ECO:0000313" key="3">
    <source>
        <dbReference type="Proteomes" id="UP000199109"/>
    </source>
</evidence>
<protein>
    <submittedName>
        <fullName evidence="2">Uncharacterized protein</fullName>
    </submittedName>
</protein>
<keyword evidence="3" id="KW-1185">Reference proteome</keyword>
<proteinExistence type="predicted"/>
<organism evidence="2 3">
    <name type="scientific">Pricia antarctica</name>
    <dbReference type="NCBI Taxonomy" id="641691"/>
    <lineage>
        <taxon>Bacteria</taxon>
        <taxon>Pseudomonadati</taxon>
        <taxon>Bacteroidota</taxon>
        <taxon>Flavobacteriia</taxon>
        <taxon>Flavobacteriales</taxon>
        <taxon>Flavobacteriaceae</taxon>
        <taxon>Pricia</taxon>
    </lineage>
</organism>
<dbReference type="STRING" id="641691.SAMN05421636_10122"/>
<gene>
    <name evidence="2" type="ORF">SAMN05421636_10122</name>
</gene>
<dbReference type="EMBL" id="FNAO01000001">
    <property type="protein sequence ID" value="SDD55589.1"/>
    <property type="molecule type" value="Genomic_DNA"/>
</dbReference>
<sequence>MSDKRKFKRKVRQSNPTNPSGGSDIKNKTFDIDKKTIDENQSKK</sequence>
<accession>A0A1G6VPV8</accession>
<evidence type="ECO:0000256" key="1">
    <source>
        <dbReference type="SAM" id="MobiDB-lite"/>
    </source>
</evidence>
<dbReference type="AlphaFoldDB" id="A0A1G6VPV8"/>
<feature type="compositionally biased region" description="Basic and acidic residues" evidence="1">
    <location>
        <begin position="25"/>
        <end position="44"/>
    </location>
</feature>
<feature type="region of interest" description="Disordered" evidence="1">
    <location>
        <begin position="1"/>
        <end position="44"/>
    </location>
</feature>
<evidence type="ECO:0000313" key="2">
    <source>
        <dbReference type="EMBL" id="SDD55589.1"/>
    </source>
</evidence>
<name>A0A1G6VPV8_9FLAO</name>
<dbReference type="Proteomes" id="UP000199109">
    <property type="component" value="Unassembled WGS sequence"/>
</dbReference>
<reference evidence="2 3" key="1">
    <citation type="submission" date="2016-10" db="EMBL/GenBank/DDBJ databases">
        <authorList>
            <person name="de Groot N.N."/>
        </authorList>
    </citation>
    <scope>NUCLEOTIDE SEQUENCE [LARGE SCALE GENOMIC DNA]</scope>
    <source>
        <strain evidence="2 3">DSM 23421</strain>
    </source>
</reference>
<feature type="compositionally biased region" description="Basic residues" evidence="1">
    <location>
        <begin position="1"/>
        <end position="12"/>
    </location>
</feature>